<name>A0A1G7VXP7_9SPHI</name>
<dbReference type="RefSeq" id="WP_091165571.1">
    <property type="nucleotide sequence ID" value="NZ_FNCG01000004.1"/>
</dbReference>
<dbReference type="SMART" id="SM00342">
    <property type="entry name" value="HTH_ARAC"/>
    <property type="match status" value="1"/>
</dbReference>
<sequence>MRYTEYRPNGILKDFIQCYFVCETDIPVMTDDKVFATGAIEILFNLGADGPQQIKNGEMVTCPDIQLWGQTIQPFTFTSYGKHCMFGIRFFTHTAACFFNERIEEFNDRVIDFKELGGKEAALLHLRLMEAKTPDRRIDLVEEFLMKRLLASGPKFSRLKLINNIMLDLSREDFLENINTVAAKYGLSSRYLQKIFLNYSGLSPNLYTKIARFQKSLYRVAENKLSLTSIAYECGYFDQSHFIKDFKFFTGSLPSRFSPESSTDFSAALNN</sequence>
<dbReference type="Gene3D" id="1.10.10.60">
    <property type="entry name" value="Homeodomain-like"/>
    <property type="match status" value="1"/>
</dbReference>
<reference evidence="6" key="1">
    <citation type="submission" date="2016-10" db="EMBL/GenBank/DDBJ databases">
        <authorList>
            <person name="Varghese N."/>
            <person name="Submissions S."/>
        </authorList>
    </citation>
    <scope>NUCLEOTIDE SEQUENCE [LARGE SCALE GENOMIC DNA]</scope>
    <source>
        <strain evidence="6">Gh-67</strain>
    </source>
</reference>
<dbReference type="InterPro" id="IPR046532">
    <property type="entry name" value="DUF6597"/>
</dbReference>
<dbReference type="STRING" id="551996.SAMN05192573_104229"/>
<evidence type="ECO:0000256" key="2">
    <source>
        <dbReference type="ARBA" id="ARBA00023125"/>
    </source>
</evidence>
<accession>A0A1G7VXP7</accession>
<dbReference type="AlphaFoldDB" id="A0A1G7VXP7"/>
<evidence type="ECO:0000256" key="1">
    <source>
        <dbReference type="ARBA" id="ARBA00023015"/>
    </source>
</evidence>
<dbReference type="Proteomes" id="UP000199705">
    <property type="component" value="Unassembled WGS sequence"/>
</dbReference>
<evidence type="ECO:0000259" key="4">
    <source>
        <dbReference type="PROSITE" id="PS01124"/>
    </source>
</evidence>
<feature type="domain" description="HTH araC/xylS-type" evidence="4">
    <location>
        <begin position="159"/>
        <end position="260"/>
    </location>
</feature>
<dbReference type="GO" id="GO:0043565">
    <property type="term" value="F:sequence-specific DNA binding"/>
    <property type="evidence" value="ECO:0007669"/>
    <property type="project" value="InterPro"/>
</dbReference>
<evidence type="ECO:0000313" key="5">
    <source>
        <dbReference type="EMBL" id="SDG64507.1"/>
    </source>
</evidence>
<dbReference type="Pfam" id="PF20240">
    <property type="entry name" value="DUF6597"/>
    <property type="match status" value="1"/>
</dbReference>
<proteinExistence type="predicted"/>
<dbReference type="PANTHER" id="PTHR46796:SF13">
    <property type="entry name" value="HTH-TYPE TRANSCRIPTIONAL ACTIVATOR RHAS"/>
    <property type="match status" value="1"/>
</dbReference>
<dbReference type="GO" id="GO:0003700">
    <property type="term" value="F:DNA-binding transcription factor activity"/>
    <property type="evidence" value="ECO:0007669"/>
    <property type="project" value="InterPro"/>
</dbReference>
<dbReference type="InterPro" id="IPR050204">
    <property type="entry name" value="AraC_XylS_family_regulators"/>
</dbReference>
<gene>
    <name evidence="5" type="ORF">SAMN05192573_104229</name>
</gene>
<dbReference type="PANTHER" id="PTHR46796">
    <property type="entry name" value="HTH-TYPE TRANSCRIPTIONAL ACTIVATOR RHAS-RELATED"/>
    <property type="match status" value="1"/>
</dbReference>
<dbReference type="Pfam" id="PF12833">
    <property type="entry name" value="HTH_18"/>
    <property type="match status" value="1"/>
</dbReference>
<keyword evidence="2" id="KW-0238">DNA-binding</keyword>
<dbReference type="SUPFAM" id="SSF46689">
    <property type="entry name" value="Homeodomain-like"/>
    <property type="match status" value="1"/>
</dbReference>
<keyword evidence="6" id="KW-1185">Reference proteome</keyword>
<keyword evidence="3" id="KW-0804">Transcription</keyword>
<dbReference type="InterPro" id="IPR018060">
    <property type="entry name" value="HTH_AraC"/>
</dbReference>
<evidence type="ECO:0000256" key="3">
    <source>
        <dbReference type="ARBA" id="ARBA00023163"/>
    </source>
</evidence>
<keyword evidence="1" id="KW-0805">Transcription regulation</keyword>
<dbReference type="EMBL" id="FNCG01000004">
    <property type="protein sequence ID" value="SDG64507.1"/>
    <property type="molecule type" value="Genomic_DNA"/>
</dbReference>
<evidence type="ECO:0000313" key="6">
    <source>
        <dbReference type="Proteomes" id="UP000199705"/>
    </source>
</evidence>
<organism evidence="5 6">
    <name type="scientific">Mucilaginibacter gossypii</name>
    <dbReference type="NCBI Taxonomy" id="551996"/>
    <lineage>
        <taxon>Bacteria</taxon>
        <taxon>Pseudomonadati</taxon>
        <taxon>Bacteroidota</taxon>
        <taxon>Sphingobacteriia</taxon>
        <taxon>Sphingobacteriales</taxon>
        <taxon>Sphingobacteriaceae</taxon>
        <taxon>Mucilaginibacter</taxon>
    </lineage>
</organism>
<dbReference type="InterPro" id="IPR009057">
    <property type="entry name" value="Homeodomain-like_sf"/>
</dbReference>
<dbReference type="PROSITE" id="PS01124">
    <property type="entry name" value="HTH_ARAC_FAMILY_2"/>
    <property type="match status" value="1"/>
</dbReference>
<protein>
    <submittedName>
        <fullName evidence="5">Helix-turn-helix domain-containing protein</fullName>
    </submittedName>
</protein>